<accession>A0A839HID5</accession>
<dbReference type="InterPro" id="IPR014266">
    <property type="entry name" value="PEP-CTERM_TPR_PrsT"/>
</dbReference>
<feature type="signal peptide" evidence="3">
    <location>
        <begin position="1"/>
        <end position="32"/>
    </location>
</feature>
<dbReference type="Pfam" id="PF13432">
    <property type="entry name" value="TPR_16"/>
    <property type="match status" value="6"/>
</dbReference>
<feature type="repeat" description="TPR" evidence="1">
    <location>
        <begin position="412"/>
        <end position="445"/>
    </location>
</feature>
<dbReference type="PROSITE" id="PS50005">
    <property type="entry name" value="TPR"/>
    <property type="match status" value="5"/>
</dbReference>
<feature type="repeat" description="TPR" evidence="1">
    <location>
        <begin position="276"/>
        <end position="309"/>
    </location>
</feature>
<evidence type="ECO:0000256" key="3">
    <source>
        <dbReference type="SAM" id="SignalP"/>
    </source>
</evidence>
<keyword evidence="2" id="KW-0175">Coiled coil</keyword>
<protein>
    <submittedName>
        <fullName evidence="4">PEP-CTERM system TPR-repeat protein PrsT</fullName>
    </submittedName>
</protein>
<dbReference type="Pfam" id="PF14559">
    <property type="entry name" value="TPR_19"/>
    <property type="match status" value="4"/>
</dbReference>
<dbReference type="PROSITE" id="PS51257">
    <property type="entry name" value="PROKAR_LIPOPROTEIN"/>
    <property type="match status" value="1"/>
</dbReference>
<dbReference type="PANTHER" id="PTHR12558:SF13">
    <property type="entry name" value="CELL DIVISION CYCLE PROTEIN 27 HOMOLOG"/>
    <property type="match status" value="1"/>
</dbReference>
<dbReference type="InterPro" id="IPR011990">
    <property type="entry name" value="TPR-like_helical_dom_sf"/>
</dbReference>
<keyword evidence="1" id="KW-0802">TPR repeat</keyword>
<gene>
    <name evidence="4" type="primary">prsT</name>
    <name evidence="4" type="ORF">HUK38_10460</name>
</gene>
<dbReference type="RefSeq" id="WP_182584270.1">
    <property type="nucleotide sequence ID" value="NZ_JABVCQ010000022.1"/>
</dbReference>
<feature type="coiled-coil region" evidence="2">
    <location>
        <begin position="217"/>
        <end position="271"/>
    </location>
</feature>
<dbReference type="SMART" id="SM00028">
    <property type="entry name" value="TPR"/>
    <property type="match status" value="21"/>
</dbReference>
<proteinExistence type="predicted"/>
<feature type="repeat" description="TPR" evidence="1">
    <location>
        <begin position="480"/>
        <end position="513"/>
    </location>
</feature>
<feature type="repeat" description="TPR" evidence="1">
    <location>
        <begin position="966"/>
        <end position="999"/>
    </location>
</feature>
<dbReference type="EMBL" id="JABVCQ010000022">
    <property type="protein sequence ID" value="MBB1126647.1"/>
    <property type="molecule type" value="Genomic_DNA"/>
</dbReference>
<sequence>MPSHHRARRLIFTTLALTGSLLTTSCSSSESAAEAFAKGQTAINEQAWRTAVIELKNALAATEPQLDTASAARARALLGQALMRLGNAVGAEQELTRAQQAGAAFTDYQPWLAQAWLQTDKLDQIVALTIPADLAAPIAAELLAIQATAEFLRGHAADADAKIAAARGRDPQGIFPQLAQARMLLARADTDGARTLAQQVLTQKADSLDALSLLGDIERTANQLAAAEAAYSQALTKLPTLAQVRLNRTLIRIQLRQFDAAREDIAALRDQLDKNPQVDYAEGVLFYAEKNYTQAIEKFDIVLGSNPDFTPALFFLGASHLAEGQIELARLNLQRFVAARPDDVNGLRLLSTAALQGGDAVEAERVARELLKQSPDDTVALDLLANALASQGKTAESLDYLRQVKNQAPDSAQASARLGTVLLAQGDTEAGLRELKTALQQEPTLAGAAEQLIAGYLRSKKPQQALAEAVAWTQREPTSARAQVILGAVYAAQRQWTEATAAYQQALKLDASDLSAINGLTLIALENKDVARAQQILRDGLIARPDHPGLLIALAKLAIINKDNQQALQLLQQAVDKNPDALEAKLYLAAYYLQQNALDKVNELIAPLLKAQPKQAAILELAAEAALTGNDFAAARAHLESLRQQRPKDARVLTALARAEAGVGNITAAKVQLQAAIEVNPKFAPALAAQARLALADTNPAAANEPLNAAAAVLGENHPDILLMTAQQAQRQGRPDTAIAAFKKALDVSNIKTNFDQDDKQWYLVEQLVLGFMRLGDKATALRAGQALEQFQPDSARVQTLLGLLYLNNTKMPEAERAFNQALTIEPGAIAATSGLATLALYAKNPQLAQAQYEKSLALHPGHAALLSGLASVALAQNDKVSAKQYLETAVERNPQQLEPALQLAAFHLQQNEPQAALSVLLPRSDMQANNRIFLGLLAQAHAVARDFTAAYNTLEQLAKLMPNDAKVWLAQADTLLNLNRIDQAESALQQAIKLNADAAPALLMRARIALARRDVKGLKTSLAELKRLPAAETKVVANDIGLLEAKLAELTGDWQAAIVHYKTLLEQSPNAINVMRLSYAQTQAKQITASETTLQDWLDIHPQDSAVRFTLGQHYLVNQRESDAIEQFTLGLANDTNNAVALNNLAWLLRERQPQKALEYARMAHKQAPQLLEVKDTLSIVLMLQDQLDEARQLNRDVLQMQPENLNFLFHRAQILQAAGDTRAAISTLEQILTQSAKAEFAERDAAKGLLARLKTNGN</sequence>
<dbReference type="NCBIfam" id="TIGR02917">
    <property type="entry name" value="PEP_TPR_lipo"/>
    <property type="match status" value="1"/>
</dbReference>
<keyword evidence="5" id="KW-1185">Reference proteome</keyword>
<dbReference type="Proteomes" id="UP000548632">
    <property type="component" value="Unassembled WGS sequence"/>
</dbReference>
<comment type="caution">
    <text evidence="4">The sequence shown here is derived from an EMBL/GenBank/DDBJ whole genome shotgun (WGS) entry which is preliminary data.</text>
</comment>
<evidence type="ECO:0000313" key="5">
    <source>
        <dbReference type="Proteomes" id="UP000548632"/>
    </source>
</evidence>
<feature type="chain" id="PRO_5032872936" evidence="3">
    <location>
        <begin position="33"/>
        <end position="1260"/>
    </location>
</feature>
<dbReference type="AlphaFoldDB" id="A0A839HID5"/>
<evidence type="ECO:0000256" key="2">
    <source>
        <dbReference type="SAM" id="Coils"/>
    </source>
</evidence>
<feature type="repeat" description="TPR" evidence="1">
    <location>
        <begin position="796"/>
        <end position="829"/>
    </location>
</feature>
<dbReference type="SUPFAM" id="SSF48452">
    <property type="entry name" value="TPR-like"/>
    <property type="match status" value="6"/>
</dbReference>
<organism evidence="4 5">
    <name type="scientific">Thiospirillum jenense</name>
    <dbReference type="NCBI Taxonomy" id="1653858"/>
    <lineage>
        <taxon>Bacteria</taxon>
        <taxon>Pseudomonadati</taxon>
        <taxon>Pseudomonadota</taxon>
        <taxon>Gammaproteobacteria</taxon>
        <taxon>Chromatiales</taxon>
        <taxon>Chromatiaceae</taxon>
        <taxon>Thiospirillum</taxon>
    </lineage>
</organism>
<dbReference type="PANTHER" id="PTHR12558">
    <property type="entry name" value="CELL DIVISION CYCLE 16,23,27"/>
    <property type="match status" value="1"/>
</dbReference>
<keyword evidence="3" id="KW-0732">Signal</keyword>
<evidence type="ECO:0000313" key="4">
    <source>
        <dbReference type="EMBL" id="MBB1126647.1"/>
    </source>
</evidence>
<dbReference type="Gene3D" id="1.25.40.10">
    <property type="entry name" value="Tetratricopeptide repeat domain"/>
    <property type="match status" value="6"/>
</dbReference>
<evidence type="ECO:0000256" key="1">
    <source>
        <dbReference type="PROSITE-ProRule" id="PRU00339"/>
    </source>
</evidence>
<reference evidence="4 5" key="1">
    <citation type="journal article" date="2020" name="Arch. Microbiol.">
        <title>The genome sequence of the giant phototrophic gammaproteobacterium Thiospirillum jenense gives insight into its physiological properties and phylogenetic relationships.</title>
        <authorList>
            <person name="Imhoff J.F."/>
            <person name="Meyer T.E."/>
            <person name="Kyndt J.A."/>
        </authorList>
    </citation>
    <scope>NUCLEOTIDE SEQUENCE [LARGE SCALE GENOMIC DNA]</scope>
    <source>
        <strain evidence="4 5">DSM 216</strain>
    </source>
</reference>
<dbReference type="InterPro" id="IPR019734">
    <property type="entry name" value="TPR_rpt"/>
</dbReference>
<name>A0A839HID5_9GAMM</name>